<reference evidence="3" key="1">
    <citation type="submission" date="2022-07" db="EMBL/GenBank/DDBJ databases">
        <title>Description and genome-wide analysis of Profundicola chukchiensis gen. nov., sp. nov., marine bacteria isolated from bottom sediments of the Chukchi Sea.</title>
        <authorList>
            <person name="Romanenko L."/>
            <person name="Otstavnykh N."/>
            <person name="Kurilenko V."/>
            <person name="Eremeev V."/>
            <person name="Velansky P."/>
            <person name="Mikhailov V."/>
            <person name="Isaeva M."/>
        </authorList>
    </citation>
    <scope>NUCLEOTIDE SEQUENCE</scope>
    <source>
        <strain evidence="3">KMM 9713</strain>
    </source>
</reference>
<accession>A0A9X4RVQ8</accession>
<keyword evidence="4" id="KW-1185">Reference proteome</keyword>
<dbReference type="InterPro" id="IPR010992">
    <property type="entry name" value="IHF-like_DNA-bd_dom_sf"/>
</dbReference>
<dbReference type="RefSeq" id="WP_304420539.1">
    <property type="nucleotide sequence ID" value="NZ_JANCMU010000002.1"/>
</dbReference>
<dbReference type="EMBL" id="JANCMU010000002">
    <property type="protein sequence ID" value="MDG4946035.1"/>
    <property type="molecule type" value="Genomic_DNA"/>
</dbReference>
<gene>
    <name evidence="3" type="ORF">NMK71_06385</name>
</gene>
<evidence type="ECO:0000313" key="3">
    <source>
        <dbReference type="EMBL" id="MDG4946035.1"/>
    </source>
</evidence>
<organism evidence="3 4">
    <name type="scientific">Profundicola chukchiensis</name>
    <dbReference type="NCBI Taxonomy" id="2961959"/>
    <lineage>
        <taxon>Bacteria</taxon>
        <taxon>Pseudomonadati</taxon>
        <taxon>Bacteroidota</taxon>
        <taxon>Flavobacteriia</taxon>
        <taxon>Flavobacteriales</taxon>
        <taxon>Weeksellaceae</taxon>
        <taxon>Profundicola</taxon>
    </lineage>
</organism>
<evidence type="ECO:0000313" key="4">
    <source>
        <dbReference type="Proteomes" id="UP001152599"/>
    </source>
</evidence>
<proteinExistence type="predicted"/>
<dbReference type="InterPro" id="IPR041607">
    <property type="entry name" value="HU-HIG"/>
</dbReference>
<dbReference type="SUPFAM" id="SSF47729">
    <property type="entry name" value="IHF-like DNA-binding proteins"/>
    <property type="match status" value="1"/>
</dbReference>
<dbReference type="Pfam" id="PF18291">
    <property type="entry name" value="HU-HIG"/>
    <property type="match status" value="1"/>
</dbReference>
<keyword evidence="1 3" id="KW-0238">DNA-binding</keyword>
<dbReference type="InterPro" id="IPR005902">
    <property type="entry name" value="HU_DNA-bd_put"/>
</dbReference>
<protein>
    <submittedName>
        <fullName evidence="3">HU family DNA-binding protein</fullName>
    </submittedName>
</protein>
<evidence type="ECO:0000256" key="1">
    <source>
        <dbReference type="ARBA" id="ARBA00023125"/>
    </source>
</evidence>
<dbReference type="GO" id="GO:0003677">
    <property type="term" value="F:DNA binding"/>
    <property type="evidence" value="ECO:0007669"/>
    <property type="project" value="UniProtKB-KW"/>
</dbReference>
<name>A0A9X4RVQ8_9FLAO</name>
<feature type="domain" description="HU" evidence="2">
    <location>
        <begin position="6"/>
        <end position="127"/>
    </location>
</feature>
<dbReference type="Gene3D" id="4.10.520.10">
    <property type="entry name" value="IHF-like DNA-binding proteins"/>
    <property type="match status" value="1"/>
</dbReference>
<comment type="caution">
    <text evidence="3">The sequence shown here is derived from an EMBL/GenBank/DDBJ whole genome shotgun (WGS) entry which is preliminary data.</text>
</comment>
<sequence>MSTPRVNLKVQRKKNPRDLSAPDRYYVQAVKTGNCDLERLAYLIANQSTVSEADCLAVLHSFVHNMMDELEQGRVVELGHLGNFQIKVSSLPSNSPEEVGIENVKSIGVNYRPSLKIKKRLKKIKFKLQK</sequence>
<evidence type="ECO:0000259" key="2">
    <source>
        <dbReference type="Pfam" id="PF18291"/>
    </source>
</evidence>
<dbReference type="NCBIfam" id="TIGR01201">
    <property type="entry name" value="HU_rel"/>
    <property type="match status" value="1"/>
</dbReference>
<dbReference type="AlphaFoldDB" id="A0A9X4RVQ8"/>
<dbReference type="Proteomes" id="UP001152599">
    <property type="component" value="Unassembled WGS sequence"/>
</dbReference>